<dbReference type="RefSeq" id="YP_009131218.1">
    <property type="nucleotide sequence ID" value="NC_026849.1"/>
</dbReference>
<dbReference type="AlphaFoldDB" id="A0A0E3DE75"/>
<keyword evidence="1" id="KW-0472">Membrane</keyword>
<dbReference type="GeneID" id="24145822"/>
<geneLocation type="mitochondrion" evidence="2"/>
<proteinExistence type="predicted"/>
<evidence type="ECO:0000313" key="2">
    <source>
        <dbReference type="EMBL" id="AIA77067.1"/>
    </source>
</evidence>
<evidence type="ECO:0000256" key="1">
    <source>
        <dbReference type="SAM" id="Phobius"/>
    </source>
</evidence>
<reference evidence="2" key="1">
    <citation type="journal article" date="2015" name="J. Nat. Hist.">
        <title>Molecular phylogeny of Acanthochitonina (Mollusca: Polyplacophora: Chitonida): three new mitochondrial genomes, rearranged gene orders and systematics.</title>
        <authorList>
            <person name="Irisarri I."/>
            <person name="Eernisse D.J."/>
            <person name="Zardoya R."/>
        </authorList>
    </citation>
    <scope>NUCLEOTIDE SEQUENCE</scope>
</reference>
<name>A0A0E3DE75_9MOLL</name>
<keyword evidence="1" id="KW-1133">Transmembrane helix</keyword>
<keyword evidence="2" id="KW-0496">Mitochondrion</keyword>
<dbReference type="CTD" id="4509"/>
<feature type="transmembrane region" description="Helical" evidence="1">
    <location>
        <begin position="6"/>
        <end position="29"/>
    </location>
</feature>
<keyword evidence="1" id="KW-0812">Transmembrane</keyword>
<organism evidence="2">
    <name type="scientific">Nuttallina californica</name>
    <dbReference type="NCBI Taxonomy" id="413430"/>
    <lineage>
        <taxon>Eukaryota</taxon>
        <taxon>Metazoa</taxon>
        <taxon>Spiralia</taxon>
        <taxon>Lophotrochozoa</taxon>
        <taxon>Mollusca</taxon>
        <taxon>Polyplacophora</taxon>
        <taxon>Neoloricata</taxon>
        <taxon>Chitonida</taxon>
        <taxon>Acanthochitonina</taxon>
        <taxon>Tonicellidae</taxon>
        <taxon>Tonicellinae</taxon>
        <taxon>Nuttallina</taxon>
    </lineage>
</organism>
<dbReference type="EMBL" id="KJ569362">
    <property type="protein sequence ID" value="AIA77067.1"/>
    <property type="molecule type" value="Genomic_DNA"/>
</dbReference>
<sequence>MPQLAPMNWILLLILFWTSVIIMSMWLWWMSSKKYALSKPLTPLKLTSKKMHMKWF</sequence>
<gene>
    <name evidence="2" type="primary">atp8</name>
</gene>
<accession>A0A0E3DE75</accession>
<protein>
    <submittedName>
        <fullName evidence="2">ATP synthase F0 subunit 8</fullName>
    </submittedName>
</protein>